<dbReference type="Proteomes" id="UP000001695">
    <property type="component" value="Chromosome"/>
</dbReference>
<proteinExistence type="predicted"/>
<dbReference type="Gene3D" id="3.30.1540.10">
    <property type="entry name" value="formyl-coa transferase, domain 3"/>
    <property type="match status" value="1"/>
</dbReference>
<gene>
    <name evidence="2" type="ordered locus">Bind_2536</name>
</gene>
<name>B2IIS6_BEII9</name>
<keyword evidence="3" id="KW-1185">Reference proteome</keyword>
<keyword evidence="1" id="KW-0808">Transferase</keyword>
<dbReference type="InterPro" id="IPR003673">
    <property type="entry name" value="CoA-Trfase_fam_III"/>
</dbReference>
<dbReference type="SUPFAM" id="SSF89796">
    <property type="entry name" value="CoA-transferase family III (CaiB/BaiF)"/>
    <property type="match status" value="1"/>
</dbReference>
<organism evidence="2 3">
    <name type="scientific">Beijerinckia indica subsp. indica (strain ATCC 9039 / DSM 1715 / NCIMB 8712)</name>
    <dbReference type="NCBI Taxonomy" id="395963"/>
    <lineage>
        <taxon>Bacteria</taxon>
        <taxon>Pseudomonadati</taxon>
        <taxon>Pseudomonadota</taxon>
        <taxon>Alphaproteobacteria</taxon>
        <taxon>Hyphomicrobiales</taxon>
        <taxon>Beijerinckiaceae</taxon>
        <taxon>Beijerinckia</taxon>
    </lineage>
</organism>
<dbReference type="PANTHER" id="PTHR48207">
    <property type="entry name" value="SUCCINATE--HYDROXYMETHYLGLUTARATE COA-TRANSFERASE"/>
    <property type="match status" value="1"/>
</dbReference>
<accession>B2IIS6</accession>
<sequence length="394" mass="42471">MATVRPRPLDGITVVTLEHAIAAPFATRQLADLGARVIKVERPDGGDFARGYDKRVRGKLASHFAWCNRSKESVAVDLKTPQGLEVLHALVERADVLVQNLAPGAALRLGLDPDKLRAANPRLILCDISGFGPGGPYSIRKAYDLLIQAEAGLLSITGTSDTMAKVGISIADIATGMYAFTSILASLHLRDRTGQGGHIEVSMLEALGEWMGYPLYYTFDGAEPPPRTGASHATIYPYGPFPTGDGGTVLFGLQNEREWAAFVAKVLEQPDLVTDPRFASNGDRSANRDALCSIIVSTFASMSREEVMRRLEQADIANASVNEMTSVWTHPQLKVRQRWQDVGSEVGPIPALLPPTGSDAFDPRMDPVPALGEHTDAILEELGLSASGKTRLYA</sequence>
<evidence type="ECO:0000313" key="3">
    <source>
        <dbReference type="Proteomes" id="UP000001695"/>
    </source>
</evidence>
<dbReference type="InterPro" id="IPR050483">
    <property type="entry name" value="CoA-transferase_III_domain"/>
</dbReference>
<reference evidence="3" key="1">
    <citation type="submission" date="2008-03" db="EMBL/GenBank/DDBJ databases">
        <title>Complete sequence of chromosome of Beijerinckia indica subsp. indica ATCC 9039.</title>
        <authorList>
            <consortium name="US DOE Joint Genome Institute"/>
            <person name="Copeland A."/>
            <person name="Lucas S."/>
            <person name="Lapidus A."/>
            <person name="Glavina del Rio T."/>
            <person name="Dalin E."/>
            <person name="Tice H."/>
            <person name="Bruce D."/>
            <person name="Goodwin L."/>
            <person name="Pitluck S."/>
            <person name="LaButti K."/>
            <person name="Schmutz J."/>
            <person name="Larimer F."/>
            <person name="Land M."/>
            <person name="Hauser L."/>
            <person name="Kyrpides N."/>
            <person name="Mikhailova N."/>
            <person name="Dunfield P.F."/>
            <person name="Dedysh S.N."/>
            <person name="Liesack W."/>
            <person name="Saw J.H."/>
            <person name="Alam M."/>
            <person name="Chen Y."/>
            <person name="Murrell J.C."/>
            <person name="Richardson P."/>
        </authorList>
    </citation>
    <scope>NUCLEOTIDE SEQUENCE [LARGE SCALE GENOMIC DNA]</scope>
    <source>
        <strain evidence="3">ATCC 9039 / DSM 1715 / NCIMB 8712</strain>
    </source>
</reference>
<reference evidence="2 3" key="2">
    <citation type="journal article" date="2010" name="J. Bacteriol.">
        <title>Complete genome sequence of Beijerinckia indica subsp. indica.</title>
        <authorList>
            <person name="Tamas I."/>
            <person name="Dedysh S.N."/>
            <person name="Liesack W."/>
            <person name="Stott M.B."/>
            <person name="Alam M."/>
            <person name="Murrell J.C."/>
            <person name="Dunfield P.F."/>
        </authorList>
    </citation>
    <scope>NUCLEOTIDE SEQUENCE [LARGE SCALE GENOMIC DNA]</scope>
    <source>
        <strain evidence="3">ATCC 9039 / DSM 1715 / NCIMB 8712</strain>
    </source>
</reference>
<evidence type="ECO:0000256" key="1">
    <source>
        <dbReference type="ARBA" id="ARBA00022679"/>
    </source>
</evidence>
<dbReference type="RefSeq" id="WP_012385491.1">
    <property type="nucleotide sequence ID" value="NC_010581.1"/>
</dbReference>
<dbReference type="InterPro" id="IPR044855">
    <property type="entry name" value="CoA-Trfase_III_dom3_sf"/>
</dbReference>
<dbReference type="STRING" id="395963.Bind_2536"/>
<dbReference type="Pfam" id="PF02515">
    <property type="entry name" value="CoA_transf_3"/>
    <property type="match status" value="1"/>
</dbReference>
<dbReference type="GO" id="GO:0008410">
    <property type="term" value="F:CoA-transferase activity"/>
    <property type="evidence" value="ECO:0007669"/>
    <property type="project" value="TreeGrafter"/>
</dbReference>
<protein>
    <submittedName>
        <fullName evidence="2">L-carnitine dehydratase/bile acid-inducible protein F</fullName>
    </submittedName>
</protein>
<dbReference type="OrthoDB" id="9806585at2"/>
<dbReference type="InterPro" id="IPR023606">
    <property type="entry name" value="CoA-Trfase_III_dom_1_sf"/>
</dbReference>
<dbReference type="eggNOG" id="COG1804">
    <property type="taxonomic scope" value="Bacteria"/>
</dbReference>
<evidence type="ECO:0000313" key="2">
    <source>
        <dbReference type="EMBL" id="ACB96138.1"/>
    </source>
</evidence>
<dbReference type="KEGG" id="bid:Bind_2536"/>
<dbReference type="AlphaFoldDB" id="B2IIS6"/>
<dbReference type="Gene3D" id="3.40.50.10540">
    <property type="entry name" value="Crotonobetainyl-coa:carnitine coa-transferase, domain 1"/>
    <property type="match status" value="1"/>
</dbReference>
<dbReference type="HOGENOM" id="CLU_033975_1_1_5"/>
<dbReference type="PANTHER" id="PTHR48207:SF3">
    <property type="entry name" value="SUCCINATE--HYDROXYMETHYLGLUTARATE COA-TRANSFERASE"/>
    <property type="match status" value="1"/>
</dbReference>
<dbReference type="EMBL" id="CP001016">
    <property type="protein sequence ID" value="ACB96138.1"/>
    <property type="molecule type" value="Genomic_DNA"/>
</dbReference>